<evidence type="ECO:0008006" key="4">
    <source>
        <dbReference type="Google" id="ProtNLM"/>
    </source>
</evidence>
<protein>
    <recommendedName>
        <fullName evidence="4">Glycerophosphoryl diester phosphodiesterase membrane domain-containing protein</fullName>
    </recommendedName>
</protein>
<reference evidence="3" key="1">
    <citation type="submission" date="2017-09" db="EMBL/GenBank/DDBJ databases">
        <authorList>
            <person name="Feng G."/>
            <person name="Zhu H."/>
        </authorList>
    </citation>
    <scope>NUCLEOTIDE SEQUENCE [LARGE SCALE GENOMIC DNA]</scope>
    <source>
        <strain evidence="3">1PNM-20</strain>
    </source>
</reference>
<keyword evidence="3" id="KW-1185">Reference proteome</keyword>
<feature type="transmembrane region" description="Helical" evidence="1">
    <location>
        <begin position="100"/>
        <end position="127"/>
    </location>
</feature>
<dbReference type="RefSeq" id="WP_095996543.1">
    <property type="nucleotide sequence ID" value="NZ_NSLI01000001.1"/>
</dbReference>
<feature type="transmembrane region" description="Helical" evidence="1">
    <location>
        <begin position="50"/>
        <end position="79"/>
    </location>
</feature>
<dbReference type="EMBL" id="NSLI01000001">
    <property type="protein sequence ID" value="PAX09436.1"/>
    <property type="molecule type" value="Genomic_DNA"/>
</dbReference>
<keyword evidence="1" id="KW-0812">Transmembrane</keyword>
<comment type="caution">
    <text evidence="2">The sequence shown here is derived from an EMBL/GenBank/DDBJ whole genome shotgun (WGS) entry which is preliminary data.</text>
</comment>
<keyword evidence="1" id="KW-0472">Membrane</keyword>
<name>A0A2A2SJL6_9SPHN</name>
<dbReference type="Proteomes" id="UP000218151">
    <property type="component" value="Unassembled WGS sequence"/>
</dbReference>
<feature type="transmembrane region" description="Helical" evidence="1">
    <location>
        <begin position="21"/>
        <end position="44"/>
    </location>
</feature>
<feature type="transmembrane region" description="Helical" evidence="1">
    <location>
        <begin position="147"/>
        <end position="170"/>
    </location>
</feature>
<dbReference type="AlphaFoldDB" id="A0A2A2SJL6"/>
<gene>
    <name evidence="2" type="ORF">CKY28_01385</name>
</gene>
<sequence length="284" mass="29125">MVRINTVWDSAVEAVRGRAGLIAPIATAAIFLPSVAQAAVQAYLAPQPGAVAAAGSAAVGSLVTIIALVVTLWGALAITAITSHPSTTSADATRQATARLLPLIGVSLVIGFALTLLGLPLIALLIAAGVDFENMTPGQTPQISGGLGALAFLYMLVLLGLLLWIFARLLPLVPTVLHERLGVRAIGRAFRMTKGMGLKLVGVVLLYFIVLIVASGAAQLVFGLVARFALGQDGSATAQFVGGIASAVVATILSVLSYAFVARLYAMLSGRDLADVFEDARSPA</sequence>
<evidence type="ECO:0000313" key="2">
    <source>
        <dbReference type="EMBL" id="PAX09436.1"/>
    </source>
</evidence>
<accession>A0A2A2SJL6</accession>
<dbReference type="OrthoDB" id="7585068at2"/>
<evidence type="ECO:0000256" key="1">
    <source>
        <dbReference type="SAM" id="Phobius"/>
    </source>
</evidence>
<organism evidence="2 3">
    <name type="scientific">Sphingomonas lenta</name>
    <dbReference type="NCBI Taxonomy" id="1141887"/>
    <lineage>
        <taxon>Bacteria</taxon>
        <taxon>Pseudomonadati</taxon>
        <taxon>Pseudomonadota</taxon>
        <taxon>Alphaproteobacteria</taxon>
        <taxon>Sphingomonadales</taxon>
        <taxon>Sphingomonadaceae</taxon>
        <taxon>Sphingomonas</taxon>
    </lineage>
</organism>
<keyword evidence="1" id="KW-1133">Transmembrane helix</keyword>
<feature type="transmembrane region" description="Helical" evidence="1">
    <location>
        <begin position="200"/>
        <end position="226"/>
    </location>
</feature>
<feature type="transmembrane region" description="Helical" evidence="1">
    <location>
        <begin position="238"/>
        <end position="261"/>
    </location>
</feature>
<proteinExistence type="predicted"/>
<evidence type="ECO:0000313" key="3">
    <source>
        <dbReference type="Proteomes" id="UP000218151"/>
    </source>
</evidence>